<name>A0A318HT31_9BACT</name>
<dbReference type="EMBL" id="QJJX01000020">
    <property type="protein sequence ID" value="PXX21333.1"/>
    <property type="molecule type" value="Genomic_DNA"/>
</dbReference>
<evidence type="ECO:0000313" key="1">
    <source>
        <dbReference type="EMBL" id="PXX21333.1"/>
    </source>
</evidence>
<accession>A0A318HT31</accession>
<gene>
    <name evidence="1" type="ORF">EJ73_01738</name>
</gene>
<protein>
    <submittedName>
        <fullName evidence="1">Uncharacterized protein</fullName>
    </submittedName>
</protein>
<sequence>MYLFSECKGITFYRNAQNYYVKISRKRVKYQWSKSCLKLLFTDTSLRFCSNKTVTQQQNGVYKLLSNLNHRHTVAQKQRL</sequence>
<evidence type="ECO:0000313" key="2">
    <source>
        <dbReference type="Proteomes" id="UP000248314"/>
    </source>
</evidence>
<proteinExistence type="predicted"/>
<dbReference type="Proteomes" id="UP000248314">
    <property type="component" value="Unassembled WGS sequence"/>
</dbReference>
<comment type="caution">
    <text evidence="1">The sequence shown here is derived from an EMBL/GenBank/DDBJ whole genome shotgun (WGS) entry which is preliminary data.</text>
</comment>
<organism evidence="1 2">
    <name type="scientific">Hoylesella shahii DSM 15611 = JCM 12083</name>
    <dbReference type="NCBI Taxonomy" id="1122991"/>
    <lineage>
        <taxon>Bacteria</taxon>
        <taxon>Pseudomonadati</taxon>
        <taxon>Bacteroidota</taxon>
        <taxon>Bacteroidia</taxon>
        <taxon>Bacteroidales</taxon>
        <taxon>Prevotellaceae</taxon>
        <taxon>Hoylesella</taxon>
    </lineage>
</organism>
<keyword evidence="2" id="KW-1185">Reference proteome</keyword>
<reference evidence="1 2" key="1">
    <citation type="submission" date="2018-05" db="EMBL/GenBank/DDBJ databases">
        <title>Genomic Encyclopedia of Type Strains, Phase I: the one thousand microbial genomes (KMG-I) project.</title>
        <authorList>
            <person name="Kyrpides N."/>
        </authorList>
    </citation>
    <scope>NUCLEOTIDE SEQUENCE [LARGE SCALE GENOMIC DNA]</scope>
    <source>
        <strain evidence="1 2">DSM 15611</strain>
    </source>
</reference>
<dbReference type="AlphaFoldDB" id="A0A318HT31"/>